<evidence type="ECO:0000256" key="5">
    <source>
        <dbReference type="ARBA" id="ARBA00023136"/>
    </source>
</evidence>
<dbReference type="PANTHER" id="PTHR30250:SF11">
    <property type="entry name" value="O-ANTIGEN TRANSPORTER-RELATED"/>
    <property type="match status" value="1"/>
</dbReference>
<feature type="transmembrane region" description="Helical" evidence="6">
    <location>
        <begin position="137"/>
        <end position="158"/>
    </location>
</feature>
<reference evidence="7 8" key="1">
    <citation type="journal article" date="2015" name="Microbiome">
        <title>Genomic resolution of linkages in carbon, nitrogen, and sulfur cycling among widespread estuary sediment bacteria.</title>
        <authorList>
            <person name="Baker B.J."/>
            <person name="Lazar C.S."/>
            <person name="Teske A.P."/>
            <person name="Dick G.J."/>
        </authorList>
    </citation>
    <scope>NUCLEOTIDE SEQUENCE [LARGE SCALE GENOMIC DNA]</scope>
    <source>
        <strain evidence="7">SM1_77</strain>
    </source>
</reference>
<dbReference type="InterPro" id="IPR050833">
    <property type="entry name" value="Poly_Biosynth_Transport"/>
</dbReference>
<comment type="subcellular location">
    <subcellularLocation>
        <location evidence="1">Cell membrane</location>
        <topology evidence="1">Multi-pass membrane protein</topology>
    </subcellularLocation>
</comment>
<feature type="transmembrane region" description="Helical" evidence="6">
    <location>
        <begin position="352"/>
        <end position="370"/>
    </location>
</feature>
<keyword evidence="4 6" id="KW-1133">Transmembrane helix</keyword>
<organism evidence="7 8">
    <name type="scientific">candidate division WOR_3 bacterium SM1_77</name>
    <dbReference type="NCBI Taxonomy" id="1703778"/>
    <lineage>
        <taxon>Bacteria</taxon>
        <taxon>Bacteria division WOR-3</taxon>
    </lineage>
</organism>
<evidence type="ECO:0000256" key="6">
    <source>
        <dbReference type="SAM" id="Phobius"/>
    </source>
</evidence>
<keyword evidence="2" id="KW-1003">Cell membrane</keyword>
<feature type="transmembrane region" description="Helical" evidence="6">
    <location>
        <begin position="245"/>
        <end position="267"/>
    </location>
</feature>
<feature type="transmembrane region" description="Helical" evidence="6">
    <location>
        <begin position="107"/>
        <end position="130"/>
    </location>
</feature>
<evidence type="ECO:0000313" key="8">
    <source>
        <dbReference type="Proteomes" id="UP000050975"/>
    </source>
</evidence>
<proteinExistence type="predicted"/>
<feature type="transmembrane region" description="Helical" evidence="6">
    <location>
        <begin position="432"/>
        <end position="450"/>
    </location>
</feature>
<dbReference type="AlphaFoldDB" id="A0A0S8JWC9"/>
<dbReference type="GO" id="GO:0005886">
    <property type="term" value="C:plasma membrane"/>
    <property type="evidence" value="ECO:0007669"/>
    <property type="project" value="UniProtKB-SubCell"/>
</dbReference>
<evidence type="ECO:0000256" key="3">
    <source>
        <dbReference type="ARBA" id="ARBA00022692"/>
    </source>
</evidence>
<feature type="transmembrane region" description="Helical" evidence="6">
    <location>
        <begin position="208"/>
        <end position="233"/>
    </location>
</feature>
<feature type="transmembrane region" description="Helical" evidence="6">
    <location>
        <begin position="12"/>
        <end position="34"/>
    </location>
</feature>
<feature type="transmembrane region" description="Helical" evidence="6">
    <location>
        <begin position="40"/>
        <end position="61"/>
    </location>
</feature>
<feature type="transmembrane region" description="Helical" evidence="6">
    <location>
        <begin position="164"/>
        <end position="187"/>
    </location>
</feature>
<feature type="transmembrane region" description="Helical" evidence="6">
    <location>
        <begin position="81"/>
        <end position="101"/>
    </location>
</feature>
<keyword evidence="5 6" id="KW-0472">Membrane</keyword>
<dbReference type="PANTHER" id="PTHR30250">
    <property type="entry name" value="PST FAMILY PREDICTED COLANIC ACID TRANSPORTER"/>
    <property type="match status" value="1"/>
</dbReference>
<evidence type="ECO:0000313" key="7">
    <source>
        <dbReference type="EMBL" id="KPL14161.1"/>
    </source>
</evidence>
<name>A0A0S8JWC9_UNCW3</name>
<feature type="transmembrane region" description="Helical" evidence="6">
    <location>
        <begin position="323"/>
        <end position="345"/>
    </location>
</feature>
<dbReference type="CDD" id="cd13128">
    <property type="entry name" value="MATE_Wzx_like"/>
    <property type="match status" value="1"/>
</dbReference>
<feature type="transmembrane region" description="Helical" evidence="6">
    <location>
        <begin position="288"/>
        <end position="311"/>
    </location>
</feature>
<gene>
    <name evidence="7" type="ORF">AMJ74_03915</name>
</gene>
<evidence type="ECO:0000256" key="4">
    <source>
        <dbReference type="ARBA" id="ARBA00022989"/>
    </source>
</evidence>
<evidence type="ECO:0000256" key="1">
    <source>
        <dbReference type="ARBA" id="ARBA00004651"/>
    </source>
</evidence>
<sequence length="468" mass="52613">MKRISRNFISLFLSDGITRLIGFAATVYIARVLAVEGFGLINYGLAFISYALLFANPGLTVIGAREVAKAPQNRRFIEETIGLRVVLAIIIFAIFFAVTSLLPGDRIIKQIILVYALTLFPCAVLLEFVFQGREEMAYIGGARIIQYCVYLGILLLFLKSAHGILVVPFGFVIGYVFATIFLICVFVKKYRSFQLRFSVSQWRVILTAAVPVGLAIIFNQVTISLPAIVLGVFKTNYEVGIYSAGYKIVFMLLIVERVFYYVFFPILSKQHRQNPEKLASSFNFLTRFLFALTIPIAVGGLMLAPGIINLIYGRAFVEAINVFRILLIYFVIVPVNTIFGYGLIAIEQERRFFKIITITAIVNAVLIVLLGLQFGFFGAASALLISEFMSIILMHRQLKKFVRFGCVKYILKPAIAALLMALLLHILPQWHVFTLIVCGTVVYFSVFYLVKGFSKLDLDNIKRIIVEK</sequence>
<feature type="transmembrane region" description="Helical" evidence="6">
    <location>
        <begin position="406"/>
        <end position="426"/>
    </location>
</feature>
<keyword evidence="3 6" id="KW-0812">Transmembrane</keyword>
<comment type="caution">
    <text evidence="7">The sequence shown here is derived from an EMBL/GenBank/DDBJ whole genome shotgun (WGS) entry which is preliminary data.</text>
</comment>
<accession>A0A0S8JWC9</accession>
<dbReference type="InterPro" id="IPR002797">
    <property type="entry name" value="Polysacc_synth"/>
</dbReference>
<evidence type="ECO:0000256" key="2">
    <source>
        <dbReference type="ARBA" id="ARBA00022475"/>
    </source>
</evidence>
<dbReference type="EMBL" id="LJVE01000063">
    <property type="protein sequence ID" value="KPL14161.1"/>
    <property type="molecule type" value="Genomic_DNA"/>
</dbReference>
<dbReference type="Proteomes" id="UP000050975">
    <property type="component" value="Unassembled WGS sequence"/>
</dbReference>
<protein>
    <submittedName>
        <fullName evidence="7">Uncharacterized protein</fullName>
    </submittedName>
</protein>
<feature type="transmembrane region" description="Helical" evidence="6">
    <location>
        <begin position="376"/>
        <end position="394"/>
    </location>
</feature>
<dbReference type="Pfam" id="PF01943">
    <property type="entry name" value="Polysacc_synt"/>
    <property type="match status" value="1"/>
</dbReference>